<evidence type="ECO:0000313" key="6">
    <source>
        <dbReference type="EMBL" id="KKT37317.1"/>
    </source>
</evidence>
<dbReference type="InterPro" id="IPR020046">
    <property type="entry name" value="5-3_exonucl_a-hlix_arch_N"/>
</dbReference>
<dbReference type="Pfam" id="PF01367">
    <property type="entry name" value="5_3_exonuc"/>
    <property type="match status" value="1"/>
</dbReference>
<reference evidence="6 7" key="1">
    <citation type="journal article" date="2015" name="Nature">
        <title>rRNA introns, odd ribosomes, and small enigmatic genomes across a large radiation of phyla.</title>
        <authorList>
            <person name="Brown C.T."/>
            <person name="Hug L.A."/>
            <person name="Thomas B.C."/>
            <person name="Sharon I."/>
            <person name="Castelle C.J."/>
            <person name="Singh A."/>
            <person name="Wilkins M.J."/>
            <person name="Williams K.H."/>
            <person name="Banfield J.F."/>
        </authorList>
    </citation>
    <scope>NUCLEOTIDE SEQUENCE [LARGE SCALE GENOMIC DNA]</scope>
</reference>
<evidence type="ECO:0000256" key="4">
    <source>
        <dbReference type="SAM" id="MobiDB-lite"/>
    </source>
</evidence>
<evidence type="ECO:0000259" key="5">
    <source>
        <dbReference type="SMART" id="SM00475"/>
    </source>
</evidence>
<evidence type="ECO:0000256" key="1">
    <source>
        <dbReference type="ARBA" id="ARBA00022722"/>
    </source>
</evidence>
<keyword evidence="2" id="KW-0378">Hydrolase</keyword>
<dbReference type="InterPro" id="IPR038969">
    <property type="entry name" value="FEN"/>
</dbReference>
<proteinExistence type="predicted"/>
<accession>A0A0G1IZS6</accession>
<protein>
    <submittedName>
        <fullName evidence="6">Polymerase protein</fullName>
    </submittedName>
</protein>
<dbReference type="AlphaFoldDB" id="A0A0G1IZS6"/>
<gene>
    <name evidence="6" type="ORF">UW22_C0028G0009</name>
</gene>
<feature type="domain" description="5'-3' exonuclease" evidence="5">
    <location>
        <begin position="35"/>
        <end position="322"/>
    </location>
</feature>
<dbReference type="Gene3D" id="3.40.50.1010">
    <property type="entry name" value="5'-nuclease"/>
    <property type="match status" value="1"/>
</dbReference>
<dbReference type="InterPro" id="IPR036279">
    <property type="entry name" value="5-3_exonuclease_C_sf"/>
</dbReference>
<dbReference type="InterPro" id="IPR002421">
    <property type="entry name" value="5-3_exonuclease"/>
</dbReference>
<feature type="region of interest" description="Disordered" evidence="4">
    <location>
        <begin position="1"/>
        <end position="29"/>
    </location>
</feature>
<dbReference type="CDD" id="cd09898">
    <property type="entry name" value="H3TH_53EXO"/>
    <property type="match status" value="1"/>
</dbReference>
<dbReference type="InterPro" id="IPR029060">
    <property type="entry name" value="PIN-like_dom_sf"/>
</dbReference>
<dbReference type="Gene3D" id="1.10.150.20">
    <property type="entry name" value="5' to 3' exonuclease, C-terminal subdomain"/>
    <property type="match status" value="1"/>
</dbReference>
<dbReference type="GO" id="GO:0017108">
    <property type="term" value="F:5'-flap endonuclease activity"/>
    <property type="evidence" value="ECO:0007669"/>
    <property type="project" value="InterPro"/>
</dbReference>
<dbReference type="SMART" id="SM00279">
    <property type="entry name" value="HhH2"/>
    <property type="match status" value="1"/>
</dbReference>
<organism evidence="6 7">
    <name type="scientific">Candidatus Gottesmanbacteria bacterium GW2011_GWB1_44_11c</name>
    <dbReference type="NCBI Taxonomy" id="1618447"/>
    <lineage>
        <taxon>Bacteria</taxon>
        <taxon>Candidatus Gottesmaniibacteriota</taxon>
    </lineage>
</organism>
<dbReference type="FunFam" id="1.10.150.20:FF:000003">
    <property type="entry name" value="DNA polymerase I"/>
    <property type="match status" value="1"/>
</dbReference>
<dbReference type="PANTHER" id="PTHR42646">
    <property type="entry name" value="FLAP ENDONUCLEASE XNI"/>
    <property type="match status" value="1"/>
</dbReference>
<keyword evidence="3" id="KW-0238">DNA-binding</keyword>
<dbReference type="InterPro" id="IPR020045">
    <property type="entry name" value="DNA_polI_H3TH"/>
</dbReference>
<evidence type="ECO:0000256" key="2">
    <source>
        <dbReference type="ARBA" id="ARBA00022801"/>
    </source>
</evidence>
<dbReference type="Proteomes" id="UP000034617">
    <property type="component" value="Unassembled WGS sequence"/>
</dbReference>
<dbReference type="CDD" id="cd09859">
    <property type="entry name" value="PIN_53EXO"/>
    <property type="match status" value="1"/>
</dbReference>
<dbReference type="InterPro" id="IPR008918">
    <property type="entry name" value="HhH2"/>
</dbReference>
<dbReference type="SMART" id="SM00475">
    <property type="entry name" value="53EXOc"/>
    <property type="match status" value="1"/>
</dbReference>
<dbReference type="SUPFAM" id="SSF47807">
    <property type="entry name" value="5' to 3' exonuclease, C-terminal subdomain"/>
    <property type="match status" value="1"/>
</dbReference>
<evidence type="ECO:0000313" key="7">
    <source>
        <dbReference type="Proteomes" id="UP000034617"/>
    </source>
</evidence>
<dbReference type="SUPFAM" id="SSF88723">
    <property type="entry name" value="PIN domain-like"/>
    <property type="match status" value="1"/>
</dbReference>
<dbReference type="EMBL" id="LCHM01000028">
    <property type="protein sequence ID" value="KKT37317.1"/>
    <property type="molecule type" value="Genomic_DNA"/>
</dbReference>
<dbReference type="PANTHER" id="PTHR42646:SF2">
    <property type="entry name" value="5'-3' EXONUCLEASE FAMILY PROTEIN"/>
    <property type="match status" value="1"/>
</dbReference>
<dbReference type="PATRIC" id="fig|1618447.3.peg.757"/>
<dbReference type="Pfam" id="PF02739">
    <property type="entry name" value="5_3_exonuc_N"/>
    <property type="match status" value="1"/>
</dbReference>
<name>A0A0G1IZS6_9BACT</name>
<sequence>MDKSRANQVQQSCAHQESSSRVHLVPQSSAHQAPTRLVLIDGNAILHRAFHALPPLTAPDGRVVNAVYGFTTMLLRLIRDLQPTHLAVAFDRPAPTFRKELYKEYQAKRPKMDEALIPQVDKIHDLLTAFSIPIFEKDGFEADDIMGTIVHDIIDEHKIKTQDERKKSRANLAPSSSAHQVNQIIIVTGDRDLLQLVEDDKILVYMPTKGLSEGKLYGEKETEERLGVKPSLVPDYKALAGDASDNYPGIPGIGPKTAVEILKKAGSIDSLYASIGKKSFGLSDALVQKIREGKESALLSHQLATINREVPINIDIPTFSENQMTKKQAIEMLQTFGFRSLIKRLEKREDGKRDNEIKKKRNIKKEDAQIGLF</sequence>
<comment type="caution">
    <text evidence="6">The sequence shown here is derived from an EMBL/GenBank/DDBJ whole genome shotgun (WGS) entry which is preliminary data.</text>
</comment>
<evidence type="ECO:0000256" key="3">
    <source>
        <dbReference type="ARBA" id="ARBA00023125"/>
    </source>
</evidence>
<dbReference type="GO" id="GO:0008409">
    <property type="term" value="F:5'-3' exonuclease activity"/>
    <property type="evidence" value="ECO:0007669"/>
    <property type="project" value="InterPro"/>
</dbReference>
<dbReference type="GO" id="GO:0033567">
    <property type="term" value="P:DNA replication, Okazaki fragment processing"/>
    <property type="evidence" value="ECO:0007669"/>
    <property type="project" value="InterPro"/>
</dbReference>
<dbReference type="GO" id="GO:0003677">
    <property type="term" value="F:DNA binding"/>
    <property type="evidence" value="ECO:0007669"/>
    <property type="project" value="UniProtKB-KW"/>
</dbReference>
<keyword evidence="1" id="KW-0540">Nuclease</keyword>